<evidence type="ECO:0000313" key="3">
    <source>
        <dbReference type="Proteomes" id="UP000001861"/>
    </source>
</evidence>
<sequence length="70" mass="7284">MQFKLAAIAALLVPTLVVAAPQGGDLCITNCANEAAVAVGCRDATDLVCILTNAIQYALVYNQCVQNNCL</sequence>
<feature type="chain" id="PRO_5002726752" description="Extracellular membrane protein CFEM domain-containing protein" evidence="1">
    <location>
        <begin position="20"/>
        <end position="70"/>
    </location>
</feature>
<dbReference type="RefSeq" id="XP_001838785.1">
    <property type="nucleotide sequence ID" value="XM_001838733.1"/>
</dbReference>
<evidence type="ECO:0000256" key="1">
    <source>
        <dbReference type="SAM" id="SignalP"/>
    </source>
</evidence>
<proteinExistence type="predicted"/>
<comment type="caution">
    <text evidence="2">The sequence shown here is derived from an EMBL/GenBank/DDBJ whole genome shotgun (WGS) entry which is preliminary data.</text>
</comment>
<feature type="signal peptide" evidence="1">
    <location>
        <begin position="1"/>
        <end position="19"/>
    </location>
</feature>
<dbReference type="AlphaFoldDB" id="A8P4Q0"/>
<dbReference type="GeneID" id="6015379"/>
<dbReference type="EMBL" id="AACS02000011">
    <property type="protein sequence ID" value="EAU83012.1"/>
    <property type="molecule type" value="Genomic_DNA"/>
</dbReference>
<dbReference type="KEGG" id="cci:CC1G_08949"/>
<name>A8P4Q0_COPC7</name>
<evidence type="ECO:0008006" key="4">
    <source>
        <dbReference type="Google" id="ProtNLM"/>
    </source>
</evidence>
<evidence type="ECO:0000313" key="2">
    <source>
        <dbReference type="EMBL" id="EAU83012.1"/>
    </source>
</evidence>
<protein>
    <recommendedName>
        <fullName evidence="4">Extracellular membrane protein CFEM domain-containing protein</fullName>
    </recommendedName>
</protein>
<dbReference type="VEuPathDB" id="FungiDB:CC1G_08949"/>
<reference evidence="2 3" key="1">
    <citation type="journal article" date="2010" name="Proc. Natl. Acad. Sci. U.S.A.">
        <title>Insights into evolution of multicellular fungi from the assembled chromosomes of the mushroom Coprinopsis cinerea (Coprinus cinereus).</title>
        <authorList>
            <person name="Stajich J.E."/>
            <person name="Wilke S.K."/>
            <person name="Ahren D."/>
            <person name="Au C.H."/>
            <person name="Birren B.W."/>
            <person name="Borodovsky M."/>
            <person name="Burns C."/>
            <person name="Canback B."/>
            <person name="Casselton L.A."/>
            <person name="Cheng C.K."/>
            <person name="Deng J."/>
            <person name="Dietrich F.S."/>
            <person name="Fargo D.C."/>
            <person name="Farman M.L."/>
            <person name="Gathman A.C."/>
            <person name="Goldberg J."/>
            <person name="Guigo R."/>
            <person name="Hoegger P.J."/>
            <person name="Hooker J.B."/>
            <person name="Huggins A."/>
            <person name="James T.Y."/>
            <person name="Kamada T."/>
            <person name="Kilaru S."/>
            <person name="Kodira C."/>
            <person name="Kues U."/>
            <person name="Kupfer D."/>
            <person name="Kwan H.S."/>
            <person name="Lomsadze A."/>
            <person name="Li W."/>
            <person name="Lilly W.W."/>
            <person name="Ma L.J."/>
            <person name="Mackey A.J."/>
            <person name="Manning G."/>
            <person name="Martin F."/>
            <person name="Muraguchi H."/>
            <person name="Natvig D.O."/>
            <person name="Palmerini H."/>
            <person name="Ramesh M.A."/>
            <person name="Rehmeyer C.J."/>
            <person name="Roe B.A."/>
            <person name="Shenoy N."/>
            <person name="Stanke M."/>
            <person name="Ter-Hovhannisyan V."/>
            <person name="Tunlid A."/>
            <person name="Velagapudi R."/>
            <person name="Vision T.J."/>
            <person name="Zeng Q."/>
            <person name="Zolan M.E."/>
            <person name="Pukkila P.J."/>
        </authorList>
    </citation>
    <scope>NUCLEOTIDE SEQUENCE [LARGE SCALE GENOMIC DNA]</scope>
    <source>
        <strain evidence="3">Okayama-7 / 130 / ATCC MYA-4618 / FGSC 9003</strain>
    </source>
</reference>
<dbReference type="InParanoid" id="A8P4Q0"/>
<keyword evidence="1" id="KW-0732">Signal</keyword>
<keyword evidence="3" id="KW-1185">Reference proteome</keyword>
<accession>A8P4Q0</accession>
<dbReference type="Proteomes" id="UP000001861">
    <property type="component" value="Unassembled WGS sequence"/>
</dbReference>
<organism evidence="2 3">
    <name type="scientific">Coprinopsis cinerea (strain Okayama-7 / 130 / ATCC MYA-4618 / FGSC 9003)</name>
    <name type="common">Inky cap fungus</name>
    <name type="synonym">Hormographiella aspergillata</name>
    <dbReference type="NCBI Taxonomy" id="240176"/>
    <lineage>
        <taxon>Eukaryota</taxon>
        <taxon>Fungi</taxon>
        <taxon>Dikarya</taxon>
        <taxon>Basidiomycota</taxon>
        <taxon>Agaricomycotina</taxon>
        <taxon>Agaricomycetes</taxon>
        <taxon>Agaricomycetidae</taxon>
        <taxon>Agaricales</taxon>
        <taxon>Agaricineae</taxon>
        <taxon>Psathyrellaceae</taxon>
        <taxon>Coprinopsis</taxon>
    </lineage>
</organism>
<gene>
    <name evidence="2" type="ORF">CC1G_08949</name>
</gene>